<feature type="domain" description="F-box" evidence="3">
    <location>
        <begin position="194"/>
        <end position="242"/>
    </location>
</feature>
<dbReference type="Gene3D" id="3.10.110.10">
    <property type="entry name" value="Ubiquitin Conjugating Enzyme"/>
    <property type="match status" value="1"/>
</dbReference>
<dbReference type="RefSeq" id="XP_028498228.1">
    <property type="nucleotide sequence ID" value="XM_028634526.1"/>
</dbReference>
<organism evidence="4 5">
    <name type="scientific">Verticillium nonalfalfae</name>
    <dbReference type="NCBI Taxonomy" id="1051616"/>
    <lineage>
        <taxon>Eukaryota</taxon>
        <taxon>Fungi</taxon>
        <taxon>Dikarya</taxon>
        <taxon>Ascomycota</taxon>
        <taxon>Pezizomycotina</taxon>
        <taxon>Sordariomycetes</taxon>
        <taxon>Hypocreomycetidae</taxon>
        <taxon>Glomerellales</taxon>
        <taxon>Plectosphaerellaceae</taxon>
        <taxon>Verticillium</taxon>
    </lineage>
</organism>
<dbReference type="PANTHER" id="PTHR24067">
    <property type="entry name" value="UBIQUITIN-CONJUGATING ENZYME E2"/>
    <property type="match status" value="1"/>
</dbReference>
<keyword evidence="1" id="KW-0833">Ubl conjugation pathway</keyword>
<evidence type="ECO:0000313" key="5">
    <source>
        <dbReference type="Proteomes" id="UP000267145"/>
    </source>
</evidence>
<feature type="domain" description="UBC core" evidence="2">
    <location>
        <begin position="13"/>
        <end position="161"/>
    </location>
</feature>
<dbReference type="Pfam" id="PF00179">
    <property type="entry name" value="UQ_con"/>
    <property type="match status" value="1"/>
</dbReference>
<evidence type="ECO:0000259" key="3">
    <source>
        <dbReference type="PROSITE" id="PS50181"/>
    </source>
</evidence>
<dbReference type="AlphaFoldDB" id="A0A3M9YLY7"/>
<evidence type="ECO:0000313" key="4">
    <source>
        <dbReference type="EMBL" id="RNJ60070.1"/>
    </source>
</evidence>
<dbReference type="InterPro" id="IPR016135">
    <property type="entry name" value="UBQ-conjugating_enzyme/RWD"/>
</dbReference>
<dbReference type="InterPro" id="IPR000608">
    <property type="entry name" value="UBC"/>
</dbReference>
<proteinExistence type="predicted"/>
<dbReference type="EMBL" id="RBVV01000010">
    <property type="protein sequence ID" value="RNJ60070.1"/>
    <property type="molecule type" value="Genomic_DNA"/>
</dbReference>
<dbReference type="InterPro" id="IPR001810">
    <property type="entry name" value="F-box_dom"/>
</dbReference>
<dbReference type="SUPFAM" id="SSF54495">
    <property type="entry name" value="UBC-like"/>
    <property type="match status" value="1"/>
</dbReference>
<dbReference type="GeneID" id="39603954"/>
<dbReference type="PROSITE" id="PS50181">
    <property type="entry name" value="FBOX"/>
    <property type="match status" value="1"/>
</dbReference>
<dbReference type="SMART" id="SM00212">
    <property type="entry name" value="UBCc"/>
    <property type="match status" value="1"/>
</dbReference>
<dbReference type="Proteomes" id="UP000267145">
    <property type="component" value="Unassembled WGS sequence"/>
</dbReference>
<evidence type="ECO:0000256" key="1">
    <source>
        <dbReference type="ARBA" id="ARBA00022786"/>
    </source>
</evidence>
<protein>
    <recommendedName>
        <fullName evidence="6">UBC core domain-containing protein</fullName>
    </recommendedName>
</protein>
<dbReference type="InterPro" id="IPR050113">
    <property type="entry name" value="Ub_conjugating_enzyme"/>
</dbReference>
<comment type="caution">
    <text evidence="4">The sequence shown here is derived from an EMBL/GenBank/DDBJ whole genome shotgun (WGS) entry which is preliminary data.</text>
</comment>
<gene>
    <name evidence="4" type="ORF">D7B24_000265</name>
</gene>
<sequence length="655" mass="74165">MMADSSLTEKLAPHKRRLLCDLAELQEQPYPHIQLYVDESDILKVCLVLTPPGWIPIHLTVMFPPEYPLRAPYIHTDTHISHPNVFGNYLCASILNTAAGWTPAYTLKGVAIQMLSFFTSETLEQDYGGRTVSLLSLRNDNRQLPQSFNCERCEFKSGTWADAKRAHRKRLQEAAALEEATAAAAPAKPDHHSHQYLTQMPAEILLTIIDTLEFRDLTAFAQAWTRVSDLIAQADVVRLRELQCFCTKANFNSAKLGVGVSLDGKGANKSIKSEFDLLSEEGFGKLGIRKSVHGINFSHWLPLPISQRHWAQVRGEAKVTLIQIGEYAGLGRRLTIDVLAAFMNDVVVRLNKQAEEPAKPRAVALPRWDMPDLWWAKPSAPESTLRHASEKAIESYFHLFHMLVCFATEDRELVETANRRIRVFASGQRHKSVCPNLGHLLVYLLISDVEITELLRKDIITEAITRNVVWLFDKRGADMPELSYLEPDAESPYRLKRTFEGGRTSYRLLMFSELFRRTARPGHGKPLQQVREELFDRHGAPPRGAAAALAAEVRRLHEVDNFYDFFREMGLQKIPGVRCFTAVLRATVKDSVSYGYSSWGLSQDVAYVLRRRKERGVGVVPGLQMLRGSGEFSVPRHLTFFPSKRGRARLSGRRR</sequence>
<evidence type="ECO:0008006" key="6">
    <source>
        <dbReference type="Google" id="ProtNLM"/>
    </source>
</evidence>
<keyword evidence="5" id="KW-1185">Reference proteome</keyword>
<name>A0A3M9YLY7_9PEZI</name>
<dbReference type="STRING" id="1051616.A0A3M9YLY7"/>
<reference evidence="4 5" key="1">
    <citation type="submission" date="2018-10" db="EMBL/GenBank/DDBJ databases">
        <title>Genome sequence of Verticillium nonalfalfae VnAa140.</title>
        <authorList>
            <person name="Stajich J.E."/>
            <person name="Kasson M.T."/>
        </authorList>
    </citation>
    <scope>NUCLEOTIDE SEQUENCE [LARGE SCALE GENOMIC DNA]</scope>
    <source>
        <strain evidence="4 5">VnAa140</strain>
    </source>
</reference>
<dbReference type="PROSITE" id="PS50127">
    <property type="entry name" value="UBC_2"/>
    <property type="match status" value="1"/>
</dbReference>
<accession>A0A3M9YLY7</accession>
<evidence type="ECO:0000259" key="2">
    <source>
        <dbReference type="PROSITE" id="PS50127"/>
    </source>
</evidence>